<dbReference type="PANTHER" id="PTHR45717">
    <property type="entry name" value="OS12G0527900 PROTEIN"/>
    <property type="match status" value="1"/>
</dbReference>
<dbReference type="eggNOG" id="KOG4197">
    <property type="taxonomic scope" value="Eukaryota"/>
</dbReference>
<dbReference type="FunCoup" id="D8RYK5">
    <property type="interactions" value="1357"/>
</dbReference>
<dbReference type="HOGENOM" id="CLU_467278_0_0_1"/>
<dbReference type="OrthoDB" id="1717827at2759"/>
<protein>
    <recommendedName>
        <fullName evidence="6">Pentacotripeptide-repeat region of PRORP domain-containing protein</fullName>
    </recommendedName>
</protein>
<name>D8RYK5_SELML</name>
<evidence type="ECO:0000313" key="4">
    <source>
        <dbReference type="EMBL" id="EFJ22923.1"/>
    </source>
</evidence>
<feature type="repeat" description="PPR" evidence="2">
    <location>
        <begin position="249"/>
        <end position="283"/>
    </location>
</feature>
<feature type="repeat" description="PPR" evidence="2">
    <location>
        <begin position="320"/>
        <end position="350"/>
    </location>
</feature>
<dbReference type="Proteomes" id="UP000001514">
    <property type="component" value="Unassembled WGS sequence"/>
</dbReference>
<organism evidence="5">
    <name type="scientific">Selaginella moellendorffii</name>
    <name type="common">Spikemoss</name>
    <dbReference type="NCBI Taxonomy" id="88036"/>
    <lineage>
        <taxon>Eukaryota</taxon>
        <taxon>Viridiplantae</taxon>
        <taxon>Streptophyta</taxon>
        <taxon>Embryophyta</taxon>
        <taxon>Tracheophyta</taxon>
        <taxon>Lycopodiopsida</taxon>
        <taxon>Selaginellales</taxon>
        <taxon>Selaginellaceae</taxon>
        <taxon>Selaginella</taxon>
    </lineage>
</organism>
<dbReference type="PANTHER" id="PTHR45717:SF15">
    <property type="entry name" value="AGL218WP"/>
    <property type="match status" value="1"/>
</dbReference>
<evidence type="ECO:0000256" key="3">
    <source>
        <dbReference type="SAM" id="MobiDB-lite"/>
    </source>
</evidence>
<dbReference type="InParanoid" id="D8RYK5"/>
<accession>D8RYK5</accession>
<dbReference type="OMA" id="RGRCELY"/>
<dbReference type="InterPro" id="IPR002885">
    <property type="entry name" value="PPR_rpt"/>
</dbReference>
<evidence type="ECO:0000256" key="2">
    <source>
        <dbReference type="PROSITE-ProRule" id="PRU00708"/>
    </source>
</evidence>
<sequence length="603" mass="68724">MWKVRRAAACSSSLRKWCFTEKNVPRCSPGLGSSDSRAAFARRCFSRALLPGDATSYVKTSRGLSFSYRGFATRHDSASDLSESDEFEEPESSSSLKEIEDEPEETKEDEDEEEEEHEDVNSHEPVTVKSVEKSKSERRLTLAHSDKLEQELLARIFACKKDESMSSVLDKWKEEGKDLTVSMIVTVINRLKNSNRMAHALEMIEWVVDEPDYKDFKLARSFQLEITARSKGIAAAEKLFEELSAEEKTRPVYNALLTRYVFLHNVKKAEGLFEEMDKAGFLSQSPFALNLMMKLYKHKGDNAKFQEMLEKAKDVAVEPNIFTYNVMLDLKAKAGDVEGMEKIFEEMKLNPNAKPDGTSYFTLCKGYLKAGLTDKAEVSLLRMEVGPFRRTKATFEYMMLAYGQLGLISDVERMWQKCKMVPGDGFNSFLAFQRAMALAGEVQRVDSMFKHMDKWKRSKTVDLKRHNNLLLAYYKKGMKCEIKELEKKMNEMDLRVTLVDWEKEPIKMSKAAKAVVRKDKEKEMAARKGLEEAVEKADVKAAESAFEKCKAGNMAKVGVWNKLLKAYVNAQVPAYGFLQRMKAEGVEANEETHSLLKKLQVEA</sequence>
<proteinExistence type="predicted"/>
<dbReference type="KEGG" id="smo:SELMODRAFT_415910"/>
<feature type="compositionally biased region" description="Acidic residues" evidence="3">
    <location>
        <begin position="99"/>
        <end position="118"/>
    </location>
</feature>
<dbReference type="Pfam" id="PF01535">
    <property type="entry name" value="PPR"/>
    <property type="match status" value="1"/>
</dbReference>
<evidence type="ECO:0008006" key="6">
    <source>
        <dbReference type="Google" id="ProtNLM"/>
    </source>
</evidence>
<reference evidence="4 5" key="1">
    <citation type="journal article" date="2011" name="Science">
        <title>The Selaginella genome identifies genetic changes associated with the evolution of vascular plants.</title>
        <authorList>
            <person name="Banks J.A."/>
            <person name="Nishiyama T."/>
            <person name="Hasebe M."/>
            <person name="Bowman J.L."/>
            <person name="Gribskov M."/>
            <person name="dePamphilis C."/>
            <person name="Albert V.A."/>
            <person name="Aono N."/>
            <person name="Aoyama T."/>
            <person name="Ambrose B.A."/>
            <person name="Ashton N.W."/>
            <person name="Axtell M.J."/>
            <person name="Barker E."/>
            <person name="Barker M.S."/>
            <person name="Bennetzen J.L."/>
            <person name="Bonawitz N.D."/>
            <person name="Chapple C."/>
            <person name="Cheng C."/>
            <person name="Correa L.G."/>
            <person name="Dacre M."/>
            <person name="DeBarry J."/>
            <person name="Dreyer I."/>
            <person name="Elias M."/>
            <person name="Engstrom E.M."/>
            <person name="Estelle M."/>
            <person name="Feng L."/>
            <person name="Finet C."/>
            <person name="Floyd S.K."/>
            <person name="Frommer W.B."/>
            <person name="Fujita T."/>
            <person name="Gramzow L."/>
            <person name="Gutensohn M."/>
            <person name="Harholt J."/>
            <person name="Hattori M."/>
            <person name="Heyl A."/>
            <person name="Hirai T."/>
            <person name="Hiwatashi Y."/>
            <person name="Ishikawa M."/>
            <person name="Iwata M."/>
            <person name="Karol K.G."/>
            <person name="Koehler B."/>
            <person name="Kolukisaoglu U."/>
            <person name="Kubo M."/>
            <person name="Kurata T."/>
            <person name="Lalonde S."/>
            <person name="Li K."/>
            <person name="Li Y."/>
            <person name="Litt A."/>
            <person name="Lyons E."/>
            <person name="Manning G."/>
            <person name="Maruyama T."/>
            <person name="Michael T.P."/>
            <person name="Mikami K."/>
            <person name="Miyazaki S."/>
            <person name="Morinaga S."/>
            <person name="Murata T."/>
            <person name="Mueller-Roeber B."/>
            <person name="Nelson D.R."/>
            <person name="Obara M."/>
            <person name="Oguri Y."/>
            <person name="Olmstead R.G."/>
            <person name="Onodera N."/>
            <person name="Petersen B.L."/>
            <person name="Pils B."/>
            <person name="Prigge M."/>
            <person name="Rensing S.A."/>
            <person name="Riano-Pachon D.M."/>
            <person name="Roberts A.W."/>
            <person name="Sato Y."/>
            <person name="Scheller H.V."/>
            <person name="Schulz B."/>
            <person name="Schulz C."/>
            <person name="Shakirov E.V."/>
            <person name="Shibagaki N."/>
            <person name="Shinohara N."/>
            <person name="Shippen D.E."/>
            <person name="Soerensen I."/>
            <person name="Sotooka R."/>
            <person name="Sugimoto N."/>
            <person name="Sugita M."/>
            <person name="Sumikawa N."/>
            <person name="Tanurdzic M."/>
            <person name="Theissen G."/>
            <person name="Ulvskov P."/>
            <person name="Wakazuki S."/>
            <person name="Weng J.K."/>
            <person name="Willats W.W."/>
            <person name="Wipf D."/>
            <person name="Wolf P.G."/>
            <person name="Yang L."/>
            <person name="Zimmer A.D."/>
            <person name="Zhu Q."/>
            <person name="Mitros T."/>
            <person name="Hellsten U."/>
            <person name="Loque D."/>
            <person name="Otillar R."/>
            <person name="Salamov A."/>
            <person name="Schmutz J."/>
            <person name="Shapiro H."/>
            <person name="Lindquist E."/>
            <person name="Lucas S."/>
            <person name="Rokhsar D."/>
            <person name="Grigoriev I.V."/>
        </authorList>
    </citation>
    <scope>NUCLEOTIDE SEQUENCE [LARGE SCALE GENOMIC DNA]</scope>
</reference>
<evidence type="ECO:0000313" key="5">
    <source>
        <dbReference type="Proteomes" id="UP000001514"/>
    </source>
</evidence>
<dbReference type="EMBL" id="GL377594">
    <property type="protein sequence ID" value="EFJ22923.1"/>
    <property type="molecule type" value="Genomic_DNA"/>
</dbReference>
<dbReference type="NCBIfam" id="TIGR00756">
    <property type="entry name" value="PPR"/>
    <property type="match status" value="1"/>
</dbReference>
<dbReference type="Gene3D" id="1.25.40.10">
    <property type="entry name" value="Tetratricopeptide repeat domain"/>
    <property type="match status" value="2"/>
</dbReference>
<dbReference type="PROSITE" id="PS51375">
    <property type="entry name" value="PPR"/>
    <property type="match status" value="2"/>
</dbReference>
<dbReference type="GO" id="GO:0005739">
    <property type="term" value="C:mitochondrion"/>
    <property type="evidence" value="ECO:0000318"/>
    <property type="project" value="GO_Central"/>
</dbReference>
<evidence type="ECO:0000256" key="1">
    <source>
        <dbReference type="ARBA" id="ARBA00022737"/>
    </source>
</evidence>
<dbReference type="STRING" id="88036.D8RYK5"/>
<dbReference type="GO" id="GO:0003729">
    <property type="term" value="F:mRNA binding"/>
    <property type="evidence" value="ECO:0007669"/>
    <property type="project" value="UniProtKB-ARBA"/>
</dbReference>
<feature type="region of interest" description="Disordered" evidence="3">
    <location>
        <begin position="77"/>
        <end position="135"/>
    </location>
</feature>
<dbReference type="Pfam" id="PF13041">
    <property type="entry name" value="PPR_2"/>
    <property type="match status" value="1"/>
</dbReference>
<dbReference type="AlphaFoldDB" id="D8RYK5"/>
<keyword evidence="1" id="KW-0677">Repeat</keyword>
<dbReference type="Gramene" id="EFJ22923">
    <property type="protein sequence ID" value="EFJ22923"/>
    <property type="gene ID" value="SELMODRAFT_415910"/>
</dbReference>
<gene>
    <name evidence="4" type="ORF">SELMODRAFT_415910</name>
</gene>
<keyword evidence="5" id="KW-1185">Reference proteome</keyword>
<feature type="compositionally biased region" description="Acidic residues" evidence="3">
    <location>
        <begin position="82"/>
        <end position="91"/>
    </location>
</feature>
<dbReference type="InterPro" id="IPR011990">
    <property type="entry name" value="TPR-like_helical_dom_sf"/>
</dbReference>